<accession>A0A7V9YXG8</accession>
<evidence type="ECO:0000313" key="2">
    <source>
        <dbReference type="Proteomes" id="UP000580891"/>
    </source>
</evidence>
<dbReference type="GO" id="GO:0016740">
    <property type="term" value="F:transferase activity"/>
    <property type="evidence" value="ECO:0007669"/>
    <property type="project" value="UniProtKB-KW"/>
</dbReference>
<dbReference type="AlphaFoldDB" id="A0A7V9YXG8"/>
<proteinExistence type="predicted"/>
<dbReference type="EMBL" id="JACDUU010000001">
    <property type="protein sequence ID" value="MBA2870239.1"/>
    <property type="molecule type" value="Genomic_DNA"/>
</dbReference>
<reference evidence="1 2" key="1">
    <citation type="submission" date="2020-07" db="EMBL/GenBank/DDBJ databases">
        <title>Genomic Encyclopedia of Type Strains, Phase IV (KMG-IV): sequencing the most valuable type-strain genomes for metagenomic binning, comparative biology and taxonomic classification.</title>
        <authorList>
            <person name="Goeker M."/>
        </authorList>
    </citation>
    <scope>NUCLEOTIDE SEQUENCE [LARGE SCALE GENOMIC DNA]</scope>
    <source>
        <strain evidence="1 2">DSM 25220</strain>
    </source>
</reference>
<evidence type="ECO:0000313" key="1">
    <source>
        <dbReference type="EMBL" id="MBA2870239.1"/>
    </source>
</evidence>
<gene>
    <name evidence="1" type="ORF">HNQ85_000497</name>
</gene>
<organism evidence="1 2">
    <name type="scientific">[Anoxybacillus] calidus</name>
    <dbReference type="NCBI Taxonomy" id="575178"/>
    <lineage>
        <taxon>Bacteria</taxon>
        <taxon>Bacillati</taxon>
        <taxon>Bacillota</taxon>
        <taxon>Bacilli</taxon>
        <taxon>Bacillales</taxon>
        <taxon>Anoxybacillaceae</taxon>
        <taxon>Paranoxybacillus</taxon>
    </lineage>
</organism>
<keyword evidence="1" id="KW-0808">Transferase</keyword>
<protein>
    <submittedName>
        <fullName evidence="1">Cob(I)alamin adenosyltransferase</fullName>
    </submittedName>
</protein>
<name>A0A7V9YXG8_9BACL</name>
<dbReference type="RefSeq" id="WP_181535878.1">
    <property type="nucleotide sequence ID" value="NZ_JACDUU010000001.1"/>
</dbReference>
<keyword evidence="2" id="KW-1185">Reference proteome</keyword>
<dbReference type="Proteomes" id="UP000580891">
    <property type="component" value="Unassembled WGS sequence"/>
</dbReference>
<comment type="caution">
    <text evidence="1">The sequence shown here is derived from an EMBL/GenBank/DDBJ whole genome shotgun (WGS) entry which is preliminary data.</text>
</comment>
<sequence length="88" mass="10355">MNKKAHDAKNMLINMMRTYQTKTVKETGQKLVTIRNEIKQTLKTGKNPEGKVVTSSQTKELRKLLLHYREELEQLKLHTKIYKEEKGN</sequence>